<feature type="region of interest" description="Disordered" evidence="2">
    <location>
        <begin position="545"/>
        <end position="579"/>
    </location>
</feature>
<evidence type="ECO:0000256" key="2">
    <source>
        <dbReference type="SAM" id="MobiDB-lite"/>
    </source>
</evidence>
<dbReference type="SUPFAM" id="SSF89372">
    <property type="entry name" value="Fucose-specific lectin"/>
    <property type="match status" value="1"/>
</dbReference>
<accession>I4D1J3</accession>
<dbReference type="KEGG" id="dai:Desaci_0605"/>
<dbReference type="HOGENOM" id="CLU_470700_0_0_9"/>
<dbReference type="AlphaFoldDB" id="I4D1J3"/>
<name>I4D1J3_DESAJ</name>
<dbReference type="RefSeq" id="WP_014825679.1">
    <property type="nucleotide sequence ID" value="NC_018068.1"/>
</dbReference>
<dbReference type="EMBL" id="CP003639">
    <property type="protein sequence ID" value="AFM39667.1"/>
    <property type="molecule type" value="Genomic_DNA"/>
</dbReference>
<sequence length="579" mass="65540">MAQLSKSKYIPHLLTYENESMYLHITPQGCALFKPESSEPYYRIQEPLLLAEGIMTDIKTVHLVVLKTNGELCYTLISGFSNPQTTLIAKLDVRTTKYRRFLIFPQGKMVHIFYAYSHQAIRDLWRIEHRFWNGSTWNSVHMGEVVHPREPLYHVNLDQQGNLHLLTMTFQGRHSLLFTNRFNGTFHIWGSPTETLKIPGEVVDMTSLMTTDNVQHLFWVAKAPNGHYEIRWAQQTNALELTGNWQPSPAPIKTFSPPWRNLGAIEINGVLWLLAHTGNETLLLNDGTGWKSVLTNSFSQQPLKWIHNGQRNVQQTYWLEDQAIPRTPAYCHELGLNLCQRLSPDQDTTYITPVNPAVVPPPVPAFHPETISLSSNPYPLQSLTRQDQVVSSLPIVKETEEPEITLEILNASPEDIPSVGSEESSIPSALEPATEESPSAPPLKDNSELDRLIATVANLEQESSNLNLVLQTMMSKFDQILDAFAENTLRAKQAENPIPPIPAEQSSPEIPLEELEPFIEAMANLEKETQTISQVLQTMLVKQEESDSSLETLGQQVSQLQDEKRSDRSKGGFWNKWIT</sequence>
<feature type="compositionally biased region" description="Polar residues" evidence="2">
    <location>
        <begin position="549"/>
        <end position="560"/>
    </location>
</feature>
<dbReference type="OrthoDB" id="1799428at2"/>
<reference evidence="3 4" key="1">
    <citation type="journal article" date="2012" name="J. Bacteriol.">
        <title>Complete genome sequences of Desulfosporosinus orientis DSM765T, Desulfosporosinus youngiae DSM17734T, Desulfosporosinus meridiei DSM13257T, and Desulfosporosinus acidiphilus DSM22704T.</title>
        <authorList>
            <person name="Pester M."/>
            <person name="Brambilla E."/>
            <person name="Alazard D."/>
            <person name="Rattei T."/>
            <person name="Weinmaier T."/>
            <person name="Han J."/>
            <person name="Lucas S."/>
            <person name="Lapidus A."/>
            <person name="Cheng J.F."/>
            <person name="Goodwin L."/>
            <person name="Pitluck S."/>
            <person name="Peters L."/>
            <person name="Ovchinnikova G."/>
            <person name="Teshima H."/>
            <person name="Detter J.C."/>
            <person name="Han C.S."/>
            <person name="Tapia R."/>
            <person name="Land M.L."/>
            <person name="Hauser L."/>
            <person name="Kyrpides N.C."/>
            <person name="Ivanova N.N."/>
            <person name="Pagani I."/>
            <person name="Huntmann M."/>
            <person name="Wei C.L."/>
            <person name="Davenport K.W."/>
            <person name="Daligault H."/>
            <person name="Chain P.S."/>
            <person name="Chen A."/>
            <person name="Mavromatis K."/>
            <person name="Markowitz V."/>
            <person name="Szeto E."/>
            <person name="Mikhailova N."/>
            <person name="Pati A."/>
            <person name="Wagner M."/>
            <person name="Woyke T."/>
            <person name="Ollivier B."/>
            <person name="Klenk H.P."/>
            <person name="Spring S."/>
            <person name="Loy A."/>
        </authorList>
    </citation>
    <scope>NUCLEOTIDE SEQUENCE [LARGE SCALE GENOMIC DNA]</scope>
    <source>
        <strain evidence="4">DSM 22704 / JCM 16185 / SJ4</strain>
    </source>
</reference>
<keyword evidence="4" id="KW-1185">Reference proteome</keyword>
<proteinExistence type="predicted"/>
<evidence type="ECO:0000313" key="3">
    <source>
        <dbReference type="EMBL" id="AFM39667.1"/>
    </source>
</evidence>
<keyword evidence="1" id="KW-0175">Coiled coil</keyword>
<dbReference type="Proteomes" id="UP000002892">
    <property type="component" value="Chromosome"/>
</dbReference>
<evidence type="ECO:0000256" key="1">
    <source>
        <dbReference type="SAM" id="Coils"/>
    </source>
</evidence>
<evidence type="ECO:0000313" key="4">
    <source>
        <dbReference type="Proteomes" id="UP000002892"/>
    </source>
</evidence>
<feature type="compositionally biased region" description="Low complexity" evidence="2">
    <location>
        <begin position="427"/>
        <end position="438"/>
    </location>
</feature>
<organism evidence="3 4">
    <name type="scientific">Desulfosporosinus acidiphilus (strain DSM 22704 / JCM 16185 / SJ4)</name>
    <dbReference type="NCBI Taxonomy" id="646529"/>
    <lineage>
        <taxon>Bacteria</taxon>
        <taxon>Bacillati</taxon>
        <taxon>Bacillota</taxon>
        <taxon>Clostridia</taxon>
        <taxon>Eubacteriales</taxon>
        <taxon>Desulfitobacteriaceae</taxon>
        <taxon>Desulfosporosinus</taxon>
    </lineage>
</organism>
<gene>
    <name evidence="3" type="ordered locus">Desaci_0605</name>
</gene>
<protein>
    <submittedName>
        <fullName evidence="3">Uncharacterized protein</fullName>
    </submittedName>
</protein>
<feature type="compositionally biased region" description="Basic and acidic residues" evidence="2">
    <location>
        <begin position="561"/>
        <end position="570"/>
    </location>
</feature>
<dbReference type="eggNOG" id="ENOG5033SHI">
    <property type="taxonomic scope" value="Bacteria"/>
</dbReference>
<dbReference type="STRING" id="646529.Desaci_0605"/>
<feature type="coiled-coil region" evidence="1">
    <location>
        <begin position="449"/>
        <end position="476"/>
    </location>
</feature>
<feature type="region of interest" description="Disordered" evidence="2">
    <location>
        <begin position="413"/>
        <end position="446"/>
    </location>
</feature>